<reference evidence="1" key="2">
    <citation type="journal article" date="2022" name="New Phytol.">
        <title>Evolutionary transition to the ectomycorrhizal habit in the genomes of a hyperdiverse lineage of mushroom-forming fungi.</title>
        <authorList>
            <person name="Looney B."/>
            <person name="Miyauchi S."/>
            <person name="Morin E."/>
            <person name="Drula E."/>
            <person name="Courty P.E."/>
            <person name="Kohler A."/>
            <person name="Kuo A."/>
            <person name="LaButti K."/>
            <person name="Pangilinan J."/>
            <person name="Lipzen A."/>
            <person name="Riley R."/>
            <person name="Andreopoulos W."/>
            <person name="He G."/>
            <person name="Johnson J."/>
            <person name="Nolan M."/>
            <person name="Tritt A."/>
            <person name="Barry K.W."/>
            <person name="Grigoriev I.V."/>
            <person name="Nagy L.G."/>
            <person name="Hibbett D."/>
            <person name="Henrissat B."/>
            <person name="Matheny P.B."/>
            <person name="Labbe J."/>
            <person name="Martin F.M."/>
        </authorList>
    </citation>
    <scope>NUCLEOTIDE SEQUENCE</scope>
    <source>
        <strain evidence="1">EC-137</strain>
    </source>
</reference>
<name>A0ACB8Q7E9_9AGAM</name>
<accession>A0ACB8Q7E9</accession>
<keyword evidence="2" id="KW-1185">Reference proteome</keyword>
<reference evidence="1" key="1">
    <citation type="submission" date="2021-02" db="EMBL/GenBank/DDBJ databases">
        <authorList>
            <consortium name="DOE Joint Genome Institute"/>
            <person name="Ahrendt S."/>
            <person name="Looney B.P."/>
            <person name="Miyauchi S."/>
            <person name="Morin E."/>
            <person name="Drula E."/>
            <person name="Courty P.E."/>
            <person name="Chicoki N."/>
            <person name="Fauchery L."/>
            <person name="Kohler A."/>
            <person name="Kuo A."/>
            <person name="Labutti K."/>
            <person name="Pangilinan J."/>
            <person name="Lipzen A."/>
            <person name="Riley R."/>
            <person name="Andreopoulos W."/>
            <person name="He G."/>
            <person name="Johnson J."/>
            <person name="Barry K.W."/>
            <person name="Grigoriev I.V."/>
            <person name="Nagy L."/>
            <person name="Hibbett D."/>
            <person name="Henrissat B."/>
            <person name="Matheny P.B."/>
            <person name="Labbe J."/>
            <person name="Martin F."/>
        </authorList>
    </citation>
    <scope>NUCLEOTIDE SEQUENCE</scope>
    <source>
        <strain evidence="1">EC-137</strain>
    </source>
</reference>
<comment type="caution">
    <text evidence="1">The sequence shown here is derived from an EMBL/GenBank/DDBJ whole genome shotgun (WGS) entry which is preliminary data.</text>
</comment>
<proteinExistence type="predicted"/>
<organism evidence="1 2">
    <name type="scientific">Vararia minispora EC-137</name>
    <dbReference type="NCBI Taxonomy" id="1314806"/>
    <lineage>
        <taxon>Eukaryota</taxon>
        <taxon>Fungi</taxon>
        <taxon>Dikarya</taxon>
        <taxon>Basidiomycota</taxon>
        <taxon>Agaricomycotina</taxon>
        <taxon>Agaricomycetes</taxon>
        <taxon>Russulales</taxon>
        <taxon>Lachnocladiaceae</taxon>
        <taxon>Vararia</taxon>
    </lineage>
</organism>
<protein>
    <submittedName>
        <fullName evidence="1">Uncharacterized protein</fullName>
    </submittedName>
</protein>
<dbReference type="EMBL" id="MU273880">
    <property type="protein sequence ID" value="KAI0027562.1"/>
    <property type="molecule type" value="Genomic_DNA"/>
</dbReference>
<feature type="non-terminal residue" evidence="1">
    <location>
        <position position="1"/>
    </location>
</feature>
<gene>
    <name evidence="1" type="ORF">K488DRAFT_25371</name>
</gene>
<feature type="non-terminal residue" evidence="1">
    <location>
        <position position="165"/>
    </location>
</feature>
<dbReference type="Proteomes" id="UP000814128">
    <property type="component" value="Unassembled WGS sequence"/>
</dbReference>
<evidence type="ECO:0000313" key="1">
    <source>
        <dbReference type="EMBL" id="KAI0027562.1"/>
    </source>
</evidence>
<sequence>ARCAAHSLPKCDDCGVDFEALNRLSVLFAKNPHINCPPPPQVINKMLSQKVNQMKEEGNTAFRTKQQEKAIIIYTQAANIALSRAPWEPAQIAREEVATIMSNRSAAYYEAGDHIAALMDAEIVCGLKKGWSKGFFRKAKALVGLDALEDARQAILDGLTFEPDN</sequence>
<evidence type="ECO:0000313" key="2">
    <source>
        <dbReference type="Proteomes" id="UP000814128"/>
    </source>
</evidence>